<proteinExistence type="predicted"/>
<keyword evidence="1" id="KW-0472">Membrane</keyword>
<sequence>MTLPDLIGLIGVSLILCAYWGVQTDRLPAQDWRFSAVNGSGALLIMVSLYFTFNLASFVIEVFWLLISGYGLWKAWRRRQST</sequence>
<keyword evidence="4" id="KW-1185">Reference proteome</keyword>
<comment type="caution">
    <text evidence="3">The sequence shown here is derived from an EMBL/GenBank/DDBJ whole genome shotgun (WGS) entry which is preliminary data.</text>
</comment>
<dbReference type="RefSeq" id="WP_189495289.1">
    <property type="nucleotide sequence ID" value="NZ_BMZH01000002.1"/>
</dbReference>
<reference evidence="3" key="1">
    <citation type="journal article" date="2014" name="Int. J. Syst. Evol. Microbiol.">
        <title>Complete genome sequence of Corynebacterium casei LMG S-19264T (=DSM 44701T), isolated from a smear-ripened cheese.</title>
        <authorList>
            <consortium name="US DOE Joint Genome Institute (JGI-PGF)"/>
            <person name="Walter F."/>
            <person name="Albersmeier A."/>
            <person name="Kalinowski J."/>
            <person name="Ruckert C."/>
        </authorList>
    </citation>
    <scope>NUCLEOTIDE SEQUENCE</scope>
    <source>
        <strain evidence="3">KCTC 32513</strain>
    </source>
</reference>
<protein>
    <recommendedName>
        <fullName evidence="2">CBU-0592-like domain-containing protein</fullName>
    </recommendedName>
</protein>
<evidence type="ECO:0000313" key="3">
    <source>
        <dbReference type="EMBL" id="GHA85682.1"/>
    </source>
</evidence>
<dbReference type="EMBL" id="BMZH01000002">
    <property type="protein sequence ID" value="GHA85682.1"/>
    <property type="molecule type" value="Genomic_DNA"/>
</dbReference>
<keyword evidence="1" id="KW-0812">Transmembrane</keyword>
<organism evidence="3 4">
    <name type="scientific">Algimonas arctica</name>
    <dbReference type="NCBI Taxonomy" id="1479486"/>
    <lineage>
        <taxon>Bacteria</taxon>
        <taxon>Pseudomonadati</taxon>
        <taxon>Pseudomonadota</taxon>
        <taxon>Alphaproteobacteria</taxon>
        <taxon>Maricaulales</taxon>
        <taxon>Robiginitomaculaceae</taxon>
        <taxon>Algimonas</taxon>
    </lineage>
</organism>
<reference evidence="3" key="2">
    <citation type="submission" date="2020-09" db="EMBL/GenBank/DDBJ databases">
        <authorList>
            <person name="Sun Q."/>
            <person name="Kim S."/>
        </authorList>
    </citation>
    <scope>NUCLEOTIDE SEQUENCE</scope>
    <source>
        <strain evidence="3">KCTC 32513</strain>
    </source>
</reference>
<dbReference type="InterPro" id="IPR058058">
    <property type="entry name" value="CBU_0592-like"/>
</dbReference>
<feature type="domain" description="CBU-0592-like" evidence="2">
    <location>
        <begin position="5"/>
        <end position="79"/>
    </location>
</feature>
<evidence type="ECO:0000259" key="2">
    <source>
        <dbReference type="Pfam" id="PF26604"/>
    </source>
</evidence>
<dbReference type="Pfam" id="PF26604">
    <property type="entry name" value="CBU_0592"/>
    <property type="match status" value="1"/>
</dbReference>
<dbReference type="AlphaFoldDB" id="A0A8J3G1G3"/>
<accession>A0A8J3G1G3</accession>
<keyword evidence="1" id="KW-1133">Transmembrane helix</keyword>
<feature type="transmembrane region" description="Helical" evidence="1">
    <location>
        <begin position="6"/>
        <end position="22"/>
    </location>
</feature>
<name>A0A8J3G1G3_9PROT</name>
<evidence type="ECO:0000313" key="4">
    <source>
        <dbReference type="Proteomes" id="UP000634004"/>
    </source>
</evidence>
<dbReference type="NCBIfam" id="NF047864">
    <property type="entry name" value="CBU_0592_membra"/>
    <property type="match status" value="1"/>
</dbReference>
<evidence type="ECO:0000256" key="1">
    <source>
        <dbReference type="SAM" id="Phobius"/>
    </source>
</evidence>
<gene>
    <name evidence="3" type="ORF">GCM10009069_06120</name>
</gene>
<dbReference type="Proteomes" id="UP000634004">
    <property type="component" value="Unassembled WGS sequence"/>
</dbReference>